<feature type="transmembrane region" description="Helical" evidence="5">
    <location>
        <begin position="610"/>
        <end position="628"/>
    </location>
</feature>
<dbReference type="GO" id="GO:0005886">
    <property type="term" value="C:plasma membrane"/>
    <property type="evidence" value="ECO:0007669"/>
    <property type="project" value="UniProtKB-SubCell"/>
</dbReference>
<keyword evidence="2 5" id="KW-0812">Transmembrane</keyword>
<evidence type="ECO:0000256" key="2">
    <source>
        <dbReference type="ARBA" id="ARBA00022692"/>
    </source>
</evidence>
<gene>
    <name evidence="6" type="ordered locus">Q7A_119</name>
</gene>
<dbReference type="KEGG" id="mej:Q7A_119"/>
<evidence type="ECO:0000256" key="5">
    <source>
        <dbReference type="RuleBase" id="RU363032"/>
    </source>
</evidence>
<feature type="transmembrane region" description="Helical" evidence="5">
    <location>
        <begin position="463"/>
        <end position="486"/>
    </location>
</feature>
<dbReference type="CDD" id="cd06261">
    <property type="entry name" value="TM_PBP2"/>
    <property type="match status" value="1"/>
</dbReference>
<proteinExistence type="inferred from homology"/>
<dbReference type="SUPFAM" id="SSF161098">
    <property type="entry name" value="MetI-like"/>
    <property type="match status" value="1"/>
</dbReference>
<dbReference type="InterPro" id="IPR036322">
    <property type="entry name" value="WD40_repeat_dom_sf"/>
</dbReference>
<dbReference type="InterPro" id="IPR035906">
    <property type="entry name" value="MetI-like_sf"/>
</dbReference>
<dbReference type="HOGENOM" id="CLU_013803_0_0_6"/>
<dbReference type="RefSeq" id="WP_014705354.1">
    <property type="nucleotide sequence ID" value="NC_017857.3"/>
</dbReference>
<dbReference type="Gene3D" id="1.10.3720.10">
    <property type="entry name" value="MetI-like"/>
    <property type="match status" value="1"/>
</dbReference>
<dbReference type="EMBL" id="CP003390">
    <property type="protein sequence ID" value="AFI82978.1"/>
    <property type="molecule type" value="Genomic_DNA"/>
</dbReference>
<dbReference type="eggNOG" id="COG4590">
    <property type="taxonomic scope" value="Bacteria"/>
</dbReference>
<evidence type="ECO:0000256" key="4">
    <source>
        <dbReference type="ARBA" id="ARBA00023136"/>
    </source>
</evidence>
<dbReference type="Pfam" id="PF00528">
    <property type="entry name" value="BPD_transp_1"/>
    <property type="match status" value="1"/>
</dbReference>
<comment type="subcellular location">
    <subcellularLocation>
        <location evidence="1 5">Cell membrane</location>
        <topology evidence="1 5">Multi-pass membrane protein</topology>
    </subcellularLocation>
</comment>
<dbReference type="AlphaFoldDB" id="I1XF09"/>
<keyword evidence="4 5" id="KW-0472">Membrane</keyword>
<comment type="similarity">
    <text evidence="5">Belongs to the binding-protein-dependent transport system permease family.</text>
</comment>
<feature type="transmembrane region" description="Helical" evidence="5">
    <location>
        <begin position="559"/>
        <end position="578"/>
    </location>
</feature>
<reference evidence="6 7" key="1">
    <citation type="journal article" date="2012" name="J. Bacteriol.">
        <title>Complete genome sequences of Methylophaga sp. strain JAM1 and Methylophaga sp. strain JAM7.</title>
        <authorList>
            <person name="Villeneuve C."/>
            <person name="Martineau C."/>
            <person name="Mauffrey F."/>
            <person name="Villemur R."/>
        </authorList>
    </citation>
    <scope>NUCLEOTIDE SEQUENCE [LARGE SCALE GENOMIC DNA]</scope>
    <source>
        <strain evidence="6 7">JAM1</strain>
    </source>
</reference>
<dbReference type="Gene3D" id="2.130.10.10">
    <property type="entry name" value="YVTN repeat-like/Quinoprotein amine dehydrogenase"/>
    <property type="match status" value="1"/>
</dbReference>
<dbReference type="InterPro" id="IPR015943">
    <property type="entry name" value="WD40/YVTN_repeat-like_dom_sf"/>
</dbReference>
<evidence type="ECO:0000313" key="6">
    <source>
        <dbReference type="EMBL" id="AFI82978.1"/>
    </source>
</evidence>
<name>I1XF09_METNJ</name>
<dbReference type="SUPFAM" id="SSF50978">
    <property type="entry name" value="WD40 repeat-like"/>
    <property type="match status" value="1"/>
</dbReference>
<dbReference type="InterPro" id="IPR000515">
    <property type="entry name" value="MetI-like"/>
</dbReference>
<dbReference type="STRING" id="754476.Q7A_119"/>
<dbReference type="PROSITE" id="PS50928">
    <property type="entry name" value="ABC_TM1"/>
    <property type="match status" value="1"/>
</dbReference>
<sequence length="758" mass="84125">MAEQTIENSVIAAANSKTARRRRNWREFKDKLARVVVTGGGIMVIVAIVLIFFYLLYVVIPLFNSADLRTEQQFEQVPTNNVHLTLDEYNEVALSLDEKANLRFFNAHNGNEISAVDLPIPAESSVSSFSAGSASTGVFAYGLDNGQAIVFQENYKISYPQGTQRLITPEIQYPIGEELVEIDPQGQPLQMLTVQSYDDLTTLVALTADNRLVMSRITKDVNFLDETDFTLDNENREIPLDSNAPVSKIRLDIDQRELYVIHNDGDIAYYDVQNIDDVRMLQRISAVPEDVEITAAEFLTGGISILIGRSDGQIDQWFPVRDADNNYTIERVRSFSEQTAPIRSILAEQARKGFVALDDTGDIGIYHTTAERNLLVENILADANAKMALSPRANGLITVAMNGDTQFHEIENEHPEVSWHSLWEKVWYESRSEPEYLWQSSSSSNDFEPKLSLTPLTFGTIKAAFYAMMVAVPLAIMGAIFTAYFMSPRMRNLVKPTIEIMEALPTVILGFLAGLWLAPLVENNLPGVFSILILTPIMVLLTAWLWTKLPKSLRQRIPDGWEAAILIPIVILVGIISMKLSLPLENLLFGGDMPGWLESTGIGYDQRNSLVVGMVMGFAVIPTIFSITEDAIFSVPKQLTIGSLALGATPWQTLTKVVLLTASPAIFSAVMIGLGRAVGETMIVLMATGNTPIMDFNIFEGFRALSANIAVEMPEAAVNSTHYRVLFLAALVLFSATFVFNTLAELVRQRLRKKYSSL</sequence>
<feature type="transmembrane region" description="Helical" evidence="5">
    <location>
        <begin position="32"/>
        <end position="60"/>
    </location>
</feature>
<feature type="transmembrane region" description="Helical" evidence="5">
    <location>
        <begin position="657"/>
        <end position="678"/>
    </location>
</feature>
<dbReference type="PANTHER" id="PTHR42727:SF1">
    <property type="entry name" value="PHOSPHATE TRANSPORT SYSTEM PERMEASE"/>
    <property type="match status" value="1"/>
</dbReference>
<evidence type="ECO:0000313" key="7">
    <source>
        <dbReference type="Proteomes" id="UP000009144"/>
    </source>
</evidence>
<keyword evidence="3 5" id="KW-1133">Transmembrane helix</keyword>
<dbReference type="OrthoDB" id="9785113at2"/>
<evidence type="ECO:0000256" key="3">
    <source>
        <dbReference type="ARBA" id="ARBA00022989"/>
    </source>
</evidence>
<dbReference type="GO" id="GO:0055085">
    <property type="term" value="P:transmembrane transport"/>
    <property type="evidence" value="ECO:0007669"/>
    <property type="project" value="InterPro"/>
</dbReference>
<protein>
    <submittedName>
        <fullName evidence="6">Phosphate transport system permease protein</fullName>
    </submittedName>
</protein>
<reference evidence="6 7" key="2">
    <citation type="journal article" date="2013" name="Int. J. Syst. Evol. Microbiol.">
        <title>Methylophaga nitratireducenticrescens sp. nov. and Methylophaga frappieri sp. nov., isolated from the biofilm of the methanol-fed denitrification system treating the seawater at the Montreal Biodome.</title>
        <authorList>
            <person name="Villeneuve C."/>
            <person name="Martineau C."/>
            <person name="Mauffrey F."/>
            <person name="Villemur R."/>
        </authorList>
    </citation>
    <scope>NUCLEOTIDE SEQUENCE [LARGE SCALE GENOMIC DNA]</scope>
    <source>
        <strain evidence="6 7">JAM1</strain>
    </source>
</reference>
<keyword evidence="7" id="KW-1185">Reference proteome</keyword>
<feature type="transmembrane region" description="Helical" evidence="5">
    <location>
        <begin position="498"/>
        <end position="521"/>
    </location>
</feature>
<dbReference type="PATRIC" id="fig|754476.3.peg.118"/>
<dbReference type="PANTHER" id="PTHR42727">
    <property type="entry name" value="PHOSPHATE TRANSPORT SYSTEM PERMEASE PROTEIN"/>
    <property type="match status" value="1"/>
</dbReference>
<organism evidence="6 7">
    <name type="scientific">Methylophaga nitratireducenticrescens</name>
    <dbReference type="NCBI Taxonomy" id="754476"/>
    <lineage>
        <taxon>Bacteria</taxon>
        <taxon>Pseudomonadati</taxon>
        <taxon>Pseudomonadota</taxon>
        <taxon>Gammaproteobacteria</taxon>
        <taxon>Thiotrichales</taxon>
        <taxon>Piscirickettsiaceae</taxon>
        <taxon>Methylophaga</taxon>
    </lineage>
</organism>
<evidence type="ECO:0000256" key="1">
    <source>
        <dbReference type="ARBA" id="ARBA00004651"/>
    </source>
</evidence>
<feature type="transmembrane region" description="Helical" evidence="5">
    <location>
        <begin position="527"/>
        <end position="547"/>
    </location>
</feature>
<accession>I1XF09</accession>
<keyword evidence="5" id="KW-0813">Transport</keyword>
<dbReference type="Proteomes" id="UP000009144">
    <property type="component" value="Chromosome"/>
</dbReference>
<feature type="transmembrane region" description="Helical" evidence="5">
    <location>
        <begin position="723"/>
        <end position="744"/>
    </location>
</feature>